<name>D5SKT3_STRCL</name>
<gene>
    <name evidence="2" type="ORF">SCLAV_p1040</name>
</gene>
<keyword evidence="3" id="KW-1185">Reference proteome</keyword>
<feature type="compositionally biased region" description="Basic and acidic residues" evidence="1">
    <location>
        <begin position="49"/>
        <end position="64"/>
    </location>
</feature>
<proteinExistence type="predicted"/>
<dbReference type="EMBL" id="CM000914">
    <property type="protein sequence ID" value="EFG04526.2"/>
    <property type="molecule type" value="Genomic_DNA"/>
</dbReference>
<sequence length="64" mass="7197">MGTGGSRVNRPRWTPTTADRALTRRQPLSGWPCPAVTSHGRGQPENPQLDERINHARDVWRSHA</sequence>
<keyword evidence="2" id="KW-0614">Plasmid</keyword>
<reference evidence="2 3" key="1">
    <citation type="journal article" date="2010" name="Genome Biol. Evol.">
        <title>The sequence of a 1.8-mb bacterial linear plasmid reveals a rich evolutionary reservoir of secondary metabolic pathways.</title>
        <authorList>
            <person name="Medema M.H."/>
            <person name="Trefzer A."/>
            <person name="Kovalchuk A."/>
            <person name="van den Berg M."/>
            <person name="Mueller U."/>
            <person name="Heijne W."/>
            <person name="Wu L."/>
            <person name="Alam M.T."/>
            <person name="Ronning C.M."/>
            <person name="Nierman W.C."/>
            <person name="Bovenberg R.A.L."/>
            <person name="Breitling R."/>
            <person name="Takano E."/>
        </authorList>
    </citation>
    <scope>NUCLEOTIDE SEQUENCE [LARGE SCALE GENOMIC DNA]</scope>
    <source>
        <strain evidence="3">ATCC 27064 / DSM 738 / JCM 4710 / NBRC 13307 / NCIMB 12785 / NRRL 3585 / VKM Ac-602</strain>
        <plasmid evidence="2">pSCL4</plasmid>
    </source>
</reference>
<evidence type="ECO:0000256" key="1">
    <source>
        <dbReference type="SAM" id="MobiDB-lite"/>
    </source>
</evidence>
<accession>D5SKT3</accession>
<protein>
    <submittedName>
        <fullName evidence="2">Uncharacterized protein</fullName>
    </submittedName>
</protein>
<organism evidence="2 3">
    <name type="scientific">Streptomyces clavuligerus</name>
    <dbReference type="NCBI Taxonomy" id="1901"/>
    <lineage>
        <taxon>Bacteria</taxon>
        <taxon>Bacillati</taxon>
        <taxon>Actinomycetota</taxon>
        <taxon>Actinomycetes</taxon>
        <taxon>Kitasatosporales</taxon>
        <taxon>Streptomycetaceae</taxon>
        <taxon>Streptomyces</taxon>
    </lineage>
</organism>
<evidence type="ECO:0000313" key="2">
    <source>
        <dbReference type="EMBL" id="EFG04526.2"/>
    </source>
</evidence>
<geneLocation type="plasmid" evidence="2 3">
    <name>pSCL4</name>
</geneLocation>
<feature type="region of interest" description="Disordered" evidence="1">
    <location>
        <begin position="1"/>
        <end position="64"/>
    </location>
</feature>
<evidence type="ECO:0000313" key="3">
    <source>
        <dbReference type="Proteomes" id="UP000002357"/>
    </source>
</evidence>
<dbReference type="Proteomes" id="UP000002357">
    <property type="component" value="Plasmid pSCL4"/>
</dbReference>
<dbReference type="AlphaFoldDB" id="D5SKT3"/>